<dbReference type="EMBL" id="BDVT01000030">
    <property type="protein sequence ID" value="GBV21790.1"/>
    <property type="molecule type" value="Genomic_DNA"/>
</dbReference>
<reference evidence="2" key="1">
    <citation type="submission" date="2017-08" db="EMBL/GenBank/DDBJ databases">
        <title>Protection against atopic dermatitis through acquisition of Staphylococcus quorum-sensing agr mutations in the skin.</title>
        <authorList>
            <person name="Nakamura Y."/>
            <person name="Takahashi H."/>
            <person name="Takaya A."/>
            <person name="Inoue Y."/>
            <person name="Katayama Y."/>
            <person name="Kusuya Y."/>
            <person name="Shoji T."/>
            <person name="Takada S."/>
            <person name="Nakagawa S."/>
            <person name="Oguma R."/>
            <person name="Ozawa N."/>
            <person name="Yamaide F."/>
            <person name="Suzuki S."/>
            <person name="Villaruz A."/>
            <person name="Otto M."/>
            <person name="Matsue H."/>
            <person name="Nunez G."/>
            <person name="Shimojo N."/>
        </authorList>
    </citation>
    <scope>NUCLEOTIDE SEQUENCE [LARGE SCALE GENOMIC DNA]</scope>
    <source>
        <strain evidence="2">M1K003</strain>
    </source>
</reference>
<proteinExistence type="predicted"/>
<dbReference type="AlphaFoldDB" id="A0A9P2Z041"/>
<comment type="caution">
    <text evidence="1">The sequence shown here is derived from an EMBL/GenBank/DDBJ whole genome shotgun (WGS) entry which is preliminary data.</text>
</comment>
<dbReference type="Proteomes" id="UP000265645">
    <property type="component" value="Unassembled WGS sequence"/>
</dbReference>
<organism evidence="1 2">
    <name type="scientific">Staphylococcus aureus</name>
    <dbReference type="NCBI Taxonomy" id="1280"/>
    <lineage>
        <taxon>Bacteria</taxon>
        <taxon>Bacillati</taxon>
        <taxon>Bacillota</taxon>
        <taxon>Bacilli</taxon>
        <taxon>Bacillales</taxon>
        <taxon>Staphylococcaceae</taxon>
        <taxon>Staphylococcus</taxon>
    </lineage>
</organism>
<sequence length="50" mass="6078">MTIKQMYFSILYLTEYSEECSMKIFGKPTWELTSEEWDIVERETEEGVYL</sequence>
<evidence type="ECO:0000313" key="2">
    <source>
        <dbReference type="Proteomes" id="UP000265645"/>
    </source>
</evidence>
<gene>
    <name evidence="1" type="ORF">M1K003_2813</name>
</gene>
<evidence type="ECO:0000313" key="1">
    <source>
        <dbReference type="EMBL" id="GBV21790.1"/>
    </source>
</evidence>
<protein>
    <submittedName>
        <fullName evidence="1">Uncharacterized protein</fullName>
    </submittedName>
</protein>
<name>A0A9P2Z041_STAAU</name>
<dbReference type="RefSeq" id="WP_154806330.1">
    <property type="nucleotide sequence ID" value="NZ_BDVT01000030.1"/>
</dbReference>
<accession>A0A9P2Z041</accession>